<sequence length="239" mass="26373">MTAGFQCKQFFIAHQHCAMKVGTDAMLLGAWAQLPTQGAVLDIGCGSGILSLMLAQRSHGQLRIDALDLDDGAVLQTQLNAQVSPWPSAIRVLKQDILTYQPTERYSLLISNPPYFHQALPAANPARHRARHSEQMPWPDLLQHAAQLIDVEGSFDLVIPFEAASSLISLAAEHGWQPVRMTQVQSKAGRPPIRCLLSLQRLSSQTALNGSVTSLCITDANGDYTADYRRLLHDFYLKF</sequence>
<dbReference type="EMBL" id="JAUZVZ010000009">
    <property type="protein sequence ID" value="MDP4536073.1"/>
    <property type="molecule type" value="Genomic_DNA"/>
</dbReference>
<evidence type="ECO:0000313" key="8">
    <source>
        <dbReference type="EMBL" id="MDP4536073.1"/>
    </source>
</evidence>
<dbReference type="GO" id="GO:0008168">
    <property type="term" value="F:methyltransferase activity"/>
    <property type="evidence" value="ECO:0007669"/>
    <property type="project" value="UniProtKB-KW"/>
</dbReference>
<protein>
    <recommendedName>
        <fullName evidence="6">tRNA1(Val) (adenine(37)-N6)-methyltransferase</fullName>
        <ecNumber evidence="6">2.1.1.223</ecNumber>
    </recommendedName>
    <alternativeName>
        <fullName evidence="6">tRNA m6A37 methyltransferase</fullName>
    </alternativeName>
</protein>
<comment type="function">
    <text evidence="6">Specifically methylates the adenine in position 37 of tRNA(1)(Val) (anticodon cmo5UAC).</text>
</comment>
<comment type="catalytic activity">
    <reaction evidence="6">
        <text>adenosine(37) in tRNA1(Val) + S-adenosyl-L-methionine = N(6)-methyladenosine(37) in tRNA1(Val) + S-adenosyl-L-homocysteine + H(+)</text>
        <dbReference type="Rhea" id="RHEA:43160"/>
        <dbReference type="Rhea" id="RHEA-COMP:10369"/>
        <dbReference type="Rhea" id="RHEA-COMP:10370"/>
        <dbReference type="ChEBI" id="CHEBI:15378"/>
        <dbReference type="ChEBI" id="CHEBI:57856"/>
        <dbReference type="ChEBI" id="CHEBI:59789"/>
        <dbReference type="ChEBI" id="CHEBI:74411"/>
        <dbReference type="ChEBI" id="CHEBI:74449"/>
        <dbReference type="EC" id="2.1.1.223"/>
    </reaction>
</comment>
<comment type="caution">
    <text evidence="8">The sequence shown here is derived from an EMBL/GenBank/DDBJ whole genome shotgun (WGS) entry which is preliminary data.</text>
</comment>
<dbReference type="CDD" id="cd02440">
    <property type="entry name" value="AdoMet_MTases"/>
    <property type="match status" value="1"/>
</dbReference>
<dbReference type="SUPFAM" id="SSF53335">
    <property type="entry name" value="S-adenosyl-L-methionine-dependent methyltransferases"/>
    <property type="match status" value="1"/>
</dbReference>
<evidence type="ECO:0000256" key="1">
    <source>
        <dbReference type="ARBA" id="ARBA00022490"/>
    </source>
</evidence>
<dbReference type="InterPro" id="IPR022882">
    <property type="entry name" value="tRNA_adenine-N6_MeTrfase"/>
</dbReference>
<dbReference type="Gene3D" id="3.40.50.150">
    <property type="entry name" value="Vaccinia Virus protein VP39"/>
    <property type="match status" value="1"/>
</dbReference>
<dbReference type="InterPro" id="IPR029063">
    <property type="entry name" value="SAM-dependent_MTases_sf"/>
</dbReference>
<dbReference type="RefSeq" id="WP_305893339.1">
    <property type="nucleotide sequence ID" value="NZ_JAUZVZ010000009.1"/>
</dbReference>
<organism evidence="8 9">
    <name type="scientific">Alkalimonas collagenimarina</name>
    <dbReference type="NCBI Taxonomy" id="400390"/>
    <lineage>
        <taxon>Bacteria</taxon>
        <taxon>Pseudomonadati</taxon>
        <taxon>Pseudomonadota</taxon>
        <taxon>Gammaproteobacteria</taxon>
        <taxon>Alkalimonas</taxon>
    </lineage>
</organism>
<accession>A0ABT9GYE1</accession>
<dbReference type="HAMAP" id="MF_01872">
    <property type="entry name" value="tRNA_methyltr_YfiC"/>
    <property type="match status" value="1"/>
</dbReference>
<proteinExistence type="inferred from homology"/>
<dbReference type="PROSITE" id="PS00092">
    <property type="entry name" value="N6_MTASE"/>
    <property type="match status" value="1"/>
</dbReference>
<comment type="subcellular location">
    <subcellularLocation>
        <location evidence="6">Cytoplasm</location>
    </subcellularLocation>
</comment>
<gene>
    <name evidence="8" type="ORF">Q3O60_07735</name>
</gene>
<reference evidence="8 9" key="1">
    <citation type="submission" date="2023-08" db="EMBL/GenBank/DDBJ databases">
        <authorList>
            <person name="Joshi A."/>
            <person name="Thite S."/>
        </authorList>
    </citation>
    <scope>NUCLEOTIDE SEQUENCE [LARGE SCALE GENOMIC DNA]</scope>
    <source>
        <strain evidence="8 9">AC40</strain>
    </source>
</reference>
<evidence type="ECO:0000313" key="9">
    <source>
        <dbReference type="Proteomes" id="UP001231616"/>
    </source>
</evidence>
<evidence type="ECO:0000256" key="4">
    <source>
        <dbReference type="ARBA" id="ARBA00022691"/>
    </source>
</evidence>
<dbReference type="Proteomes" id="UP001231616">
    <property type="component" value="Unassembled WGS sequence"/>
</dbReference>
<evidence type="ECO:0000259" key="7">
    <source>
        <dbReference type="Pfam" id="PF05175"/>
    </source>
</evidence>
<dbReference type="InterPro" id="IPR050210">
    <property type="entry name" value="tRNA_Adenine-N(6)_MTase"/>
</dbReference>
<dbReference type="Pfam" id="PF05175">
    <property type="entry name" value="MTS"/>
    <property type="match status" value="1"/>
</dbReference>
<keyword evidence="5 6" id="KW-0819">tRNA processing</keyword>
<evidence type="ECO:0000256" key="3">
    <source>
        <dbReference type="ARBA" id="ARBA00022679"/>
    </source>
</evidence>
<evidence type="ECO:0000256" key="5">
    <source>
        <dbReference type="ARBA" id="ARBA00022694"/>
    </source>
</evidence>
<dbReference type="PANTHER" id="PTHR47739">
    <property type="entry name" value="TRNA1(VAL) (ADENINE(37)-N6)-METHYLTRANSFERASE"/>
    <property type="match status" value="1"/>
</dbReference>
<keyword evidence="2 6" id="KW-0489">Methyltransferase</keyword>
<evidence type="ECO:0000256" key="2">
    <source>
        <dbReference type="ARBA" id="ARBA00022603"/>
    </source>
</evidence>
<dbReference type="GO" id="GO:0032259">
    <property type="term" value="P:methylation"/>
    <property type="evidence" value="ECO:0007669"/>
    <property type="project" value="UniProtKB-KW"/>
</dbReference>
<evidence type="ECO:0000256" key="6">
    <source>
        <dbReference type="HAMAP-Rule" id="MF_01872"/>
    </source>
</evidence>
<keyword evidence="1 6" id="KW-0963">Cytoplasm</keyword>
<keyword evidence="3 6" id="KW-0808">Transferase</keyword>
<keyword evidence="4 6" id="KW-0949">S-adenosyl-L-methionine</keyword>
<feature type="domain" description="Methyltransferase small" evidence="7">
    <location>
        <begin position="32"/>
        <end position="120"/>
    </location>
</feature>
<dbReference type="InterPro" id="IPR007848">
    <property type="entry name" value="Small_mtfrase_dom"/>
</dbReference>
<keyword evidence="9" id="KW-1185">Reference proteome</keyword>
<dbReference type="EC" id="2.1.1.223" evidence="6"/>
<comment type="similarity">
    <text evidence="6">Belongs to the methyltransferase superfamily. tRNA (adenine-N(6)-)-methyltransferase family.</text>
</comment>
<dbReference type="InterPro" id="IPR002052">
    <property type="entry name" value="DNA_methylase_N6_adenine_CS"/>
</dbReference>
<dbReference type="PANTHER" id="PTHR47739:SF1">
    <property type="entry name" value="TRNA1(VAL) (ADENINE(37)-N6)-METHYLTRANSFERASE"/>
    <property type="match status" value="1"/>
</dbReference>
<name>A0ABT9GYE1_9GAMM</name>